<dbReference type="RefSeq" id="WP_377187797.1">
    <property type="nucleotide sequence ID" value="NZ_JBHUPD010000003.1"/>
</dbReference>
<name>A0ABW5YGN2_9SPHI</name>
<sequence length="177" mass="20189">MKKILFVVALILFAADFAFADTIAIKHFDVKENPFADSEVAIVATDSLGNVQENVDGVFAFTINGFEEQLQFQKGTAFYRHKLDKSAFFYVKHINDAGTHSALYYIYKSSNKLKPIHISWMLLVIIPLALVLLGYMFKRFIIIAIVIFLIFIYFNHHNGLSVPTFFESIFDGLKGMF</sequence>
<evidence type="ECO:0000256" key="2">
    <source>
        <dbReference type="SAM" id="SignalP"/>
    </source>
</evidence>
<evidence type="ECO:0000313" key="4">
    <source>
        <dbReference type="Proteomes" id="UP001597557"/>
    </source>
</evidence>
<accession>A0ABW5YGN2</accession>
<evidence type="ECO:0000313" key="3">
    <source>
        <dbReference type="EMBL" id="MFD2873992.1"/>
    </source>
</evidence>
<proteinExistence type="predicted"/>
<feature type="signal peptide" evidence="2">
    <location>
        <begin position="1"/>
        <end position="20"/>
    </location>
</feature>
<comment type="caution">
    <text evidence="3">The sequence shown here is derived from an EMBL/GenBank/DDBJ whole genome shotgun (WGS) entry which is preliminary data.</text>
</comment>
<organism evidence="3 4">
    <name type="scientific">Mucilaginibacter ximonensis</name>
    <dbReference type="NCBI Taxonomy" id="538021"/>
    <lineage>
        <taxon>Bacteria</taxon>
        <taxon>Pseudomonadati</taxon>
        <taxon>Bacteroidota</taxon>
        <taxon>Sphingobacteriia</taxon>
        <taxon>Sphingobacteriales</taxon>
        <taxon>Sphingobacteriaceae</taxon>
        <taxon>Mucilaginibacter</taxon>
    </lineage>
</organism>
<feature type="transmembrane region" description="Helical" evidence="1">
    <location>
        <begin position="140"/>
        <end position="156"/>
    </location>
</feature>
<keyword evidence="1" id="KW-0812">Transmembrane</keyword>
<keyword evidence="1" id="KW-0472">Membrane</keyword>
<protein>
    <submittedName>
        <fullName evidence="3">Uncharacterized protein</fullName>
    </submittedName>
</protein>
<feature type="chain" id="PRO_5045969567" evidence="2">
    <location>
        <begin position="21"/>
        <end position="177"/>
    </location>
</feature>
<gene>
    <name evidence="3" type="ORF">ACFS5N_16030</name>
</gene>
<dbReference type="Proteomes" id="UP001597557">
    <property type="component" value="Unassembled WGS sequence"/>
</dbReference>
<keyword evidence="2" id="KW-0732">Signal</keyword>
<keyword evidence="1" id="KW-1133">Transmembrane helix</keyword>
<keyword evidence="4" id="KW-1185">Reference proteome</keyword>
<feature type="transmembrane region" description="Helical" evidence="1">
    <location>
        <begin position="116"/>
        <end position="133"/>
    </location>
</feature>
<evidence type="ECO:0000256" key="1">
    <source>
        <dbReference type="SAM" id="Phobius"/>
    </source>
</evidence>
<reference evidence="4" key="1">
    <citation type="journal article" date="2019" name="Int. J. Syst. Evol. Microbiol.">
        <title>The Global Catalogue of Microorganisms (GCM) 10K type strain sequencing project: providing services to taxonomists for standard genome sequencing and annotation.</title>
        <authorList>
            <consortium name="The Broad Institute Genomics Platform"/>
            <consortium name="The Broad Institute Genome Sequencing Center for Infectious Disease"/>
            <person name="Wu L."/>
            <person name="Ma J."/>
        </authorList>
    </citation>
    <scope>NUCLEOTIDE SEQUENCE [LARGE SCALE GENOMIC DNA]</scope>
    <source>
        <strain evidence="4">KCTC 22437</strain>
    </source>
</reference>
<dbReference type="EMBL" id="JBHUPD010000003">
    <property type="protein sequence ID" value="MFD2873992.1"/>
    <property type="molecule type" value="Genomic_DNA"/>
</dbReference>